<keyword evidence="1" id="KW-0378">Hydrolase</keyword>
<dbReference type="InterPro" id="IPR050272">
    <property type="entry name" value="Isochorismatase-like_hydrls"/>
</dbReference>
<dbReference type="PANTHER" id="PTHR43540">
    <property type="entry name" value="PEROXYUREIDOACRYLATE/UREIDOACRYLATE AMIDOHYDROLASE-RELATED"/>
    <property type="match status" value="1"/>
</dbReference>
<dbReference type="AlphaFoldDB" id="A0A511R7U9"/>
<gene>
    <name evidence="4" type="ORF">MHY01S_32020</name>
</gene>
<name>A0A511R7U9_9DEIN</name>
<dbReference type="SUPFAM" id="SSF52499">
    <property type="entry name" value="Isochorismatase-like hydrolases"/>
    <property type="match status" value="1"/>
</dbReference>
<dbReference type="GO" id="GO:0016787">
    <property type="term" value="F:hydrolase activity"/>
    <property type="evidence" value="ECO:0007669"/>
    <property type="project" value="UniProtKB-KW"/>
</dbReference>
<evidence type="ECO:0000259" key="3">
    <source>
        <dbReference type="Pfam" id="PF00857"/>
    </source>
</evidence>
<protein>
    <submittedName>
        <fullName evidence="4">Isochorismatase</fullName>
    </submittedName>
</protein>
<reference evidence="4 5" key="1">
    <citation type="submission" date="2019-07" db="EMBL/GenBank/DDBJ databases">
        <title>Whole genome shotgun sequence of Meiothermus hypogaeus NBRC 106114.</title>
        <authorList>
            <person name="Hosoyama A."/>
            <person name="Uohara A."/>
            <person name="Ohji S."/>
            <person name="Ichikawa N."/>
        </authorList>
    </citation>
    <scope>NUCLEOTIDE SEQUENCE [LARGE SCALE GENOMIC DNA]</scope>
    <source>
        <strain evidence="4 5">NBRC 106114</strain>
    </source>
</reference>
<comment type="caution">
    <text evidence="4">The sequence shown here is derived from an EMBL/GenBank/DDBJ whole genome shotgun (WGS) entry which is preliminary data.</text>
</comment>
<feature type="region of interest" description="Disordered" evidence="2">
    <location>
        <begin position="55"/>
        <end position="75"/>
    </location>
</feature>
<evidence type="ECO:0000256" key="2">
    <source>
        <dbReference type="SAM" id="MobiDB-lite"/>
    </source>
</evidence>
<accession>A0A511R7U9</accession>
<evidence type="ECO:0000256" key="1">
    <source>
        <dbReference type="ARBA" id="ARBA00022801"/>
    </source>
</evidence>
<sequence length="184" mass="20022">MSRTALLLIDIQQGLDDTAYFGPRNNPLFERNVAALLEKFRQAGAPVLHVQHHSLRPTSPLRPGQPGHDFKPEARPLEGEPVFAKTVNSAFIGTDLEAYLHREGIARLVVAGLTTDHCVSTTVRMAGNLGFEVWLVGDACATFAKQSPEGMIPADEVHRVHLASLEGEFCTVVSTQEALERDGA</sequence>
<evidence type="ECO:0000313" key="5">
    <source>
        <dbReference type="Proteomes" id="UP000321197"/>
    </source>
</evidence>
<dbReference type="Pfam" id="PF00857">
    <property type="entry name" value="Isochorismatase"/>
    <property type="match status" value="1"/>
</dbReference>
<proteinExistence type="predicted"/>
<dbReference type="CDD" id="cd01014">
    <property type="entry name" value="nicotinamidase_related"/>
    <property type="match status" value="1"/>
</dbReference>
<dbReference type="OrthoDB" id="257098at2"/>
<dbReference type="PANTHER" id="PTHR43540:SF1">
    <property type="entry name" value="ISOCHORISMATASE HYDROLASE"/>
    <property type="match status" value="1"/>
</dbReference>
<dbReference type="EMBL" id="BJXL01000163">
    <property type="protein sequence ID" value="GEM85036.1"/>
    <property type="molecule type" value="Genomic_DNA"/>
</dbReference>
<organism evidence="4 5">
    <name type="scientific">Meiothermus hypogaeus NBRC 106114</name>
    <dbReference type="NCBI Taxonomy" id="1227553"/>
    <lineage>
        <taxon>Bacteria</taxon>
        <taxon>Thermotogati</taxon>
        <taxon>Deinococcota</taxon>
        <taxon>Deinococci</taxon>
        <taxon>Thermales</taxon>
        <taxon>Thermaceae</taxon>
        <taxon>Meiothermus</taxon>
    </lineage>
</organism>
<evidence type="ECO:0000313" key="4">
    <source>
        <dbReference type="EMBL" id="GEM85036.1"/>
    </source>
</evidence>
<dbReference type="Proteomes" id="UP000321197">
    <property type="component" value="Unassembled WGS sequence"/>
</dbReference>
<dbReference type="InterPro" id="IPR000868">
    <property type="entry name" value="Isochorismatase-like_dom"/>
</dbReference>
<dbReference type="RefSeq" id="WP_119342364.1">
    <property type="nucleotide sequence ID" value="NZ_BJXL01000163.1"/>
</dbReference>
<dbReference type="InterPro" id="IPR036380">
    <property type="entry name" value="Isochorismatase-like_sf"/>
</dbReference>
<feature type="domain" description="Isochorismatase-like" evidence="3">
    <location>
        <begin position="4"/>
        <end position="176"/>
    </location>
</feature>
<dbReference type="Gene3D" id="3.40.50.850">
    <property type="entry name" value="Isochorismatase-like"/>
    <property type="match status" value="1"/>
</dbReference>